<dbReference type="EMBL" id="SJOL01003216">
    <property type="protein sequence ID" value="TGZ72892.1"/>
    <property type="molecule type" value="Genomic_DNA"/>
</dbReference>
<reference evidence="1 2" key="1">
    <citation type="journal article" date="2019" name="BMC Genomics">
        <title>New insights from Opisthorchis felineus genome: update on genomics of the epidemiologically important liver flukes.</title>
        <authorList>
            <person name="Ershov N.I."/>
            <person name="Mordvinov V.A."/>
            <person name="Prokhortchouk E.B."/>
            <person name="Pakharukova M.Y."/>
            <person name="Gunbin K.V."/>
            <person name="Ustyantsev K."/>
            <person name="Genaev M.A."/>
            <person name="Blinov A.G."/>
            <person name="Mazur A."/>
            <person name="Boulygina E."/>
            <person name="Tsygankova S."/>
            <person name="Khrameeva E."/>
            <person name="Chekanov N."/>
            <person name="Fan G."/>
            <person name="Xiao A."/>
            <person name="Zhang H."/>
            <person name="Xu X."/>
            <person name="Yang H."/>
            <person name="Solovyev V."/>
            <person name="Lee S.M."/>
            <person name="Liu X."/>
            <person name="Afonnikov D.A."/>
            <person name="Skryabin K.G."/>
        </authorList>
    </citation>
    <scope>NUCLEOTIDE SEQUENCE [LARGE SCALE GENOMIC DNA]</scope>
    <source>
        <strain evidence="1">AK-0245</strain>
        <tissue evidence="1">Whole organism</tissue>
    </source>
</reference>
<evidence type="ECO:0000313" key="1">
    <source>
        <dbReference type="EMBL" id="TGZ72892.1"/>
    </source>
</evidence>
<gene>
    <name evidence="1" type="ORF">CRM22_001816</name>
</gene>
<dbReference type="Proteomes" id="UP000308267">
    <property type="component" value="Unassembled WGS sequence"/>
</dbReference>
<name>A0A4S2M8U2_OPIFE</name>
<dbReference type="AlphaFoldDB" id="A0A4S2M8U2"/>
<evidence type="ECO:0000313" key="2">
    <source>
        <dbReference type="Proteomes" id="UP000308267"/>
    </source>
</evidence>
<organism evidence="1 2">
    <name type="scientific">Opisthorchis felineus</name>
    <dbReference type="NCBI Taxonomy" id="147828"/>
    <lineage>
        <taxon>Eukaryota</taxon>
        <taxon>Metazoa</taxon>
        <taxon>Spiralia</taxon>
        <taxon>Lophotrochozoa</taxon>
        <taxon>Platyhelminthes</taxon>
        <taxon>Trematoda</taxon>
        <taxon>Digenea</taxon>
        <taxon>Opisthorchiida</taxon>
        <taxon>Opisthorchiata</taxon>
        <taxon>Opisthorchiidae</taxon>
        <taxon>Opisthorchis</taxon>
    </lineage>
</organism>
<dbReference type="OrthoDB" id="6261260at2759"/>
<accession>A0A4S2M8U2</accession>
<sequence>MEEEKDKSASGFTITGLLQMAPVRQQARANIPLIGQPKPHALLETSLHPLTQDQANIILEDNWTKEVRWFGARLPDVAVLSPVRLARVKHQIIKLLDKPNDCWIVSGSIGDIMITLSYDAASILATIPKDLLQHRGYVLVSLELQCDGQVETEQVECCQFSVLADSDIHVEIDIVKQIKSVFGVNFPRVFPYFVINLRKENAVNHFYVTLKQTGLNSINKNSQN</sequence>
<keyword evidence="2" id="KW-1185">Reference proteome</keyword>
<proteinExistence type="predicted"/>
<protein>
    <submittedName>
        <fullName evidence="1">Uncharacterized protein</fullName>
    </submittedName>
</protein>
<comment type="caution">
    <text evidence="1">The sequence shown here is derived from an EMBL/GenBank/DDBJ whole genome shotgun (WGS) entry which is preliminary data.</text>
</comment>